<evidence type="ECO:0000313" key="8">
    <source>
        <dbReference type="Proteomes" id="UP000199071"/>
    </source>
</evidence>
<feature type="transmembrane region" description="Helical" evidence="6">
    <location>
        <begin position="21"/>
        <end position="40"/>
    </location>
</feature>
<dbReference type="OrthoDB" id="9809785at2"/>
<name>A0A1G6B0P0_9HYPH</name>
<comment type="subcellular location">
    <subcellularLocation>
        <location evidence="1">Cell membrane</location>
        <topology evidence="1">Multi-pass membrane protein</topology>
    </subcellularLocation>
</comment>
<dbReference type="RefSeq" id="WP_090875287.1">
    <property type="nucleotide sequence ID" value="NZ_FMXQ01000002.1"/>
</dbReference>
<dbReference type="GO" id="GO:0005886">
    <property type="term" value="C:plasma membrane"/>
    <property type="evidence" value="ECO:0007669"/>
    <property type="project" value="UniProtKB-SubCell"/>
</dbReference>
<accession>A0A1G6B0P0</accession>
<sequence>MRIELIRRPERSSAMSLLSPIIAIVLTVITGFFIFLAIGVDPLEALYIYFIEPLTAWWTVEALLIKAAPIILIAIGLSLCYRSNNWNIGAEGQLVAGAIAGSVFPILVPEWNGPLVLPVMLLMGIAGGMLYGAIPALLKIRFGTNEILTSLMLVYVAQLFLDWLARGPWRNPEGYNFPDSREFDGWQVLPVVFGDDVRLNAIFVLIAVAVAWFVLSRTITGFQISVLGQAPRAAAFAGFSQKRMVLMTFLISGGLAGLAGICEVAGPIEMLRTSVSPGYGFTAIIVAFLGRLNPVGILFAGLLLALSYIGGEGIQIVLGVSDQITRVFQGMLLFFVLTCDTFIFYRVRFVSTRRSAAAEATP</sequence>
<dbReference type="Pfam" id="PF02653">
    <property type="entry name" value="BPD_transp_2"/>
    <property type="match status" value="1"/>
</dbReference>
<feature type="transmembrane region" description="Helical" evidence="6">
    <location>
        <begin position="147"/>
        <end position="165"/>
    </location>
</feature>
<dbReference type="PANTHER" id="PTHR47089">
    <property type="entry name" value="ABC TRANSPORTER, PERMEASE PROTEIN"/>
    <property type="match status" value="1"/>
</dbReference>
<evidence type="ECO:0000256" key="5">
    <source>
        <dbReference type="ARBA" id="ARBA00023136"/>
    </source>
</evidence>
<evidence type="ECO:0000256" key="3">
    <source>
        <dbReference type="ARBA" id="ARBA00022692"/>
    </source>
</evidence>
<feature type="transmembrane region" description="Helical" evidence="6">
    <location>
        <begin position="115"/>
        <end position="138"/>
    </location>
</feature>
<dbReference type="CDD" id="cd06580">
    <property type="entry name" value="TM_PBP1_transp_TpRbsC_like"/>
    <property type="match status" value="1"/>
</dbReference>
<evidence type="ECO:0000256" key="6">
    <source>
        <dbReference type="SAM" id="Phobius"/>
    </source>
</evidence>
<dbReference type="InterPro" id="IPR001851">
    <property type="entry name" value="ABC_transp_permease"/>
</dbReference>
<dbReference type="EMBL" id="FMXQ01000002">
    <property type="protein sequence ID" value="SDB14250.1"/>
    <property type="molecule type" value="Genomic_DNA"/>
</dbReference>
<evidence type="ECO:0000256" key="2">
    <source>
        <dbReference type="ARBA" id="ARBA00022475"/>
    </source>
</evidence>
<organism evidence="7 8">
    <name type="scientific">Bauldia litoralis</name>
    <dbReference type="NCBI Taxonomy" id="665467"/>
    <lineage>
        <taxon>Bacteria</taxon>
        <taxon>Pseudomonadati</taxon>
        <taxon>Pseudomonadota</taxon>
        <taxon>Alphaproteobacteria</taxon>
        <taxon>Hyphomicrobiales</taxon>
        <taxon>Kaistiaceae</taxon>
        <taxon>Bauldia</taxon>
    </lineage>
</organism>
<evidence type="ECO:0000256" key="1">
    <source>
        <dbReference type="ARBA" id="ARBA00004651"/>
    </source>
</evidence>
<keyword evidence="8" id="KW-1185">Reference proteome</keyword>
<keyword evidence="2" id="KW-1003">Cell membrane</keyword>
<protein>
    <submittedName>
        <fullName evidence="7">Nucleoside ABC transporter membrane protein</fullName>
    </submittedName>
</protein>
<dbReference type="STRING" id="665467.SAMN02982931_01084"/>
<keyword evidence="4 6" id="KW-1133">Transmembrane helix</keyword>
<evidence type="ECO:0000256" key="4">
    <source>
        <dbReference type="ARBA" id="ARBA00022989"/>
    </source>
</evidence>
<dbReference type="GO" id="GO:0022857">
    <property type="term" value="F:transmembrane transporter activity"/>
    <property type="evidence" value="ECO:0007669"/>
    <property type="project" value="InterPro"/>
</dbReference>
<feature type="transmembrane region" description="Helical" evidence="6">
    <location>
        <begin position="327"/>
        <end position="345"/>
    </location>
</feature>
<feature type="transmembrane region" description="Helical" evidence="6">
    <location>
        <begin position="297"/>
        <end position="321"/>
    </location>
</feature>
<proteinExistence type="predicted"/>
<feature type="transmembrane region" description="Helical" evidence="6">
    <location>
        <begin position="88"/>
        <end position="109"/>
    </location>
</feature>
<dbReference type="AlphaFoldDB" id="A0A1G6B0P0"/>
<gene>
    <name evidence="7" type="ORF">SAMN02982931_01084</name>
</gene>
<dbReference type="PANTHER" id="PTHR47089:SF1">
    <property type="entry name" value="GUANOSINE ABC TRANSPORTER PERMEASE PROTEIN NUPP"/>
    <property type="match status" value="1"/>
</dbReference>
<feature type="transmembrane region" description="Helical" evidence="6">
    <location>
        <begin position="197"/>
        <end position="215"/>
    </location>
</feature>
<feature type="transmembrane region" description="Helical" evidence="6">
    <location>
        <begin position="245"/>
        <end position="268"/>
    </location>
</feature>
<evidence type="ECO:0000313" key="7">
    <source>
        <dbReference type="EMBL" id="SDB14250.1"/>
    </source>
</evidence>
<feature type="transmembrane region" description="Helical" evidence="6">
    <location>
        <begin position="60"/>
        <end position="81"/>
    </location>
</feature>
<reference evidence="7 8" key="1">
    <citation type="submission" date="2016-10" db="EMBL/GenBank/DDBJ databases">
        <authorList>
            <person name="de Groot N.N."/>
        </authorList>
    </citation>
    <scope>NUCLEOTIDE SEQUENCE [LARGE SCALE GENOMIC DNA]</scope>
    <source>
        <strain evidence="7 8">ATCC 35022</strain>
    </source>
</reference>
<dbReference type="Proteomes" id="UP000199071">
    <property type="component" value="Unassembled WGS sequence"/>
</dbReference>
<keyword evidence="5 6" id="KW-0472">Membrane</keyword>
<keyword evidence="3 6" id="KW-0812">Transmembrane</keyword>
<feature type="transmembrane region" description="Helical" evidence="6">
    <location>
        <begin position="274"/>
        <end position="290"/>
    </location>
</feature>